<dbReference type="EMBL" id="KV878916">
    <property type="protein sequence ID" value="OJJ79614.1"/>
    <property type="molecule type" value="Genomic_DNA"/>
</dbReference>
<dbReference type="RefSeq" id="XP_022396312.1">
    <property type="nucleotide sequence ID" value="XM_022550566.1"/>
</dbReference>
<evidence type="ECO:0000313" key="1">
    <source>
        <dbReference type="EMBL" id="OJJ79614.1"/>
    </source>
</evidence>
<dbReference type="Proteomes" id="UP000184300">
    <property type="component" value="Unassembled WGS sequence"/>
</dbReference>
<keyword evidence="2" id="KW-1185">Reference proteome</keyword>
<dbReference type="AlphaFoldDB" id="A0A1L9V6Q7"/>
<protein>
    <submittedName>
        <fullName evidence="1">Uncharacterized protein</fullName>
    </submittedName>
</protein>
<sequence>MQIESGIMDKQKSYCDDIACGKSCWQEASEKIRAEDPKLYKQLEEMLATQKRPLSRADMSNQIAQSIEASKNRIQDRNVLFPWKNRNEGDKARVRKAMDSIPKAVIVFRNMGSAAASLDPSHVGVAGAGANLILQFVRSGSE</sequence>
<organism evidence="1 2">
    <name type="scientific">Aspergillus glaucus CBS 516.65</name>
    <dbReference type="NCBI Taxonomy" id="1160497"/>
    <lineage>
        <taxon>Eukaryota</taxon>
        <taxon>Fungi</taxon>
        <taxon>Dikarya</taxon>
        <taxon>Ascomycota</taxon>
        <taxon>Pezizomycotina</taxon>
        <taxon>Eurotiomycetes</taxon>
        <taxon>Eurotiomycetidae</taxon>
        <taxon>Eurotiales</taxon>
        <taxon>Aspergillaceae</taxon>
        <taxon>Aspergillus</taxon>
        <taxon>Aspergillus subgen. Aspergillus</taxon>
    </lineage>
</organism>
<proteinExistence type="predicted"/>
<accession>A0A1L9V6Q7</accession>
<dbReference type="OrthoDB" id="4497594at2759"/>
<gene>
    <name evidence="1" type="ORF">ASPGLDRAFT_948482</name>
</gene>
<evidence type="ECO:0000313" key="2">
    <source>
        <dbReference type="Proteomes" id="UP000184300"/>
    </source>
</evidence>
<dbReference type="VEuPathDB" id="FungiDB:ASPGLDRAFT_948482"/>
<dbReference type="GeneID" id="34466826"/>
<name>A0A1L9V6Q7_ASPGL</name>
<reference evidence="2" key="1">
    <citation type="journal article" date="2017" name="Genome Biol.">
        <title>Comparative genomics reveals high biological diversity and specific adaptations in the industrially and medically important fungal genus Aspergillus.</title>
        <authorList>
            <person name="de Vries R.P."/>
            <person name="Riley R."/>
            <person name="Wiebenga A."/>
            <person name="Aguilar-Osorio G."/>
            <person name="Amillis S."/>
            <person name="Uchima C.A."/>
            <person name="Anderluh G."/>
            <person name="Asadollahi M."/>
            <person name="Askin M."/>
            <person name="Barry K."/>
            <person name="Battaglia E."/>
            <person name="Bayram O."/>
            <person name="Benocci T."/>
            <person name="Braus-Stromeyer S.A."/>
            <person name="Caldana C."/>
            <person name="Canovas D."/>
            <person name="Cerqueira G.C."/>
            <person name="Chen F."/>
            <person name="Chen W."/>
            <person name="Choi C."/>
            <person name="Clum A."/>
            <person name="Dos Santos R.A."/>
            <person name="Damasio A.R."/>
            <person name="Diallinas G."/>
            <person name="Emri T."/>
            <person name="Fekete E."/>
            <person name="Flipphi M."/>
            <person name="Freyberg S."/>
            <person name="Gallo A."/>
            <person name="Gournas C."/>
            <person name="Habgood R."/>
            <person name="Hainaut M."/>
            <person name="Harispe M.L."/>
            <person name="Henrissat B."/>
            <person name="Hilden K.S."/>
            <person name="Hope R."/>
            <person name="Hossain A."/>
            <person name="Karabika E."/>
            <person name="Karaffa L."/>
            <person name="Karanyi Z."/>
            <person name="Krasevec N."/>
            <person name="Kuo A."/>
            <person name="Kusch H."/>
            <person name="LaButti K."/>
            <person name="Lagendijk E.L."/>
            <person name="Lapidus A."/>
            <person name="Levasseur A."/>
            <person name="Lindquist E."/>
            <person name="Lipzen A."/>
            <person name="Logrieco A.F."/>
            <person name="MacCabe A."/>
            <person name="Maekelae M.R."/>
            <person name="Malavazi I."/>
            <person name="Melin P."/>
            <person name="Meyer V."/>
            <person name="Mielnichuk N."/>
            <person name="Miskei M."/>
            <person name="Molnar A.P."/>
            <person name="Mule G."/>
            <person name="Ngan C.Y."/>
            <person name="Orejas M."/>
            <person name="Orosz E."/>
            <person name="Ouedraogo J.P."/>
            <person name="Overkamp K.M."/>
            <person name="Park H.-S."/>
            <person name="Perrone G."/>
            <person name="Piumi F."/>
            <person name="Punt P.J."/>
            <person name="Ram A.F."/>
            <person name="Ramon A."/>
            <person name="Rauscher S."/>
            <person name="Record E."/>
            <person name="Riano-Pachon D.M."/>
            <person name="Robert V."/>
            <person name="Roehrig J."/>
            <person name="Ruller R."/>
            <person name="Salamov A."/>
            <person name="Salih N.S."/>
            <person name="Samson R.A."/>
            <person name="Sandor E."/>
            <person name="Sanguinetti M."/>
            <person name="Schuetze T."/>
            <person name="Sepcic K."/>
            <person name="Shelest E."/>
            <person name="Sherlock G."/>
            <person name="Sophianopoulou V."/>
            <person name="Squina F.M."/>
            <person name="Sun H."/>
            <person name="Susca A."/>
            <person name="Todd R.B."/>
            <person name="Tsang A."/>
            <person name="Unkles S.E."/>
            <person name="van de Wiele N."/>
            <person name="van Rossen-Uffink D."/>
            <person name="Oliveira J.V."/>
            <person name="Vesth T.C."/>
            <person name="Visser J."/>
            <person name="Yu J.-H."/>
            <person name="Zhou M."/>
            <person name="Andersen M.R."/>
            <person name="Archer D.B."/>
            <person name="Baker S.E."/>
            <person name="Benoit I."/>
            <person name="Brakhage A.A."/>
            <person name="Braus G.H."/>
            <person name="Fischer R."/>
            <person name="Frisvad J.C."/>
            <person name="Goldman G.H."/>
            <person name="Houbraken J."/>
            <person name="Oakley B."/>
            <person name="Pocsi I."/>
            <person name="Scazzocchio C."/>
            <person name="Seiboth B."/>
            <person name="vanKuyk P.A."/>
            <person name="Wortman J."/>
            <person name="Dyer P.S."/>
            <person name="Grigoriev I.V."/>
        </authorList>
    </citation>
    <scope>NUCLEOTIDE SEQUENCE [LARGE SCALE GENOMIC DNA]</scope>
    <source>
        <strain evidence="2">CBS 516.65</strain>
    </source>
</reference>